<evidence type="ECO:0000256" key="2">
    <source>
        <dbReference type="ARBA" id="ARBA00023242"/>
    </source>
</evidence>
<accession>A0A9W9JQ18</accession>
<feature type="region of interest" description="Disordered" evidence="3">
    <location>
        <begin position="54"/>
        <end position="76"/>
    </location>
</feature>
<feature type="domain" description="Zn(2)-C6 fungal-type" evidence="4">
    <location>
        <begin position="21"/>
        <end position="53"/>
    </location>
</feature>
<dbReference type="PANTHER" id="PTHR46910">
    <property type="entry name" value="TRANSCRIPTION FACTOR PDR1"/>
    <property type="match status" value="1"/>
</dbReference>
<dbReference type="SMART" id="SM00066">
    <property type="entry name" value="GAL4"/>
    <property type="match status" value="1"/>
</dbReference>
<gene>
    <name evidence="5" type="ORF">T069G_00021</name>
</gene>
<dbReference type="InterPro" id="IPR007219">
    <property type="entry name" value="XnlR_reg_dom"/>
</dbReference>
<dbReference type="SUPFAM" id="SSF57701">
    <property type="entry name" value="Zn2/Cys6 DNA-binding domain"/>
    <property type="match status" value="1"/>
</dbReference>
<dbReference type="InterPro" id="IPR036864">
    <property type="entry name" value="Zn2-C6_fun-type_DNA-bd_sf"/>
</dbReference>
<proteinExistence type="predicted"/>
<protein>
    <submittedName>
        <fullName evidence="5">Fungal specific transcription factor domain-containing protein</fullName>
    </submittedName>
</protein>
<keyword evidence="6" id="KW-1185">Reference proteome</keyword>
<dbReference type="GO" id="GO:0003677">
    <property type="term" value="F:DNA binding"/>
    <property type="evidence" value="ECO:0007669"/>
    <property type="project" value="InterPro"/>
</dbReference>
<dbReference type="PANTHER" id="PTHR46910:SF18">
    <property type="entry name" value="ZN(II)2CYS6 TRANSCRIPTION FACTOR (EUROFUNG)"/>
    <property type="match status" value="1"/>
</dbReference>
<dbReference type="InterPro" id="IPR050987">
    <property type="entry name" value="AtrR-like"/>
</dbReference>
<evidence type="ECO:0000259" key="4">
    <source>
        <dbReference type="PROSITE" id="PS50048"/>
    </source>
</evidence>
<reference evidence="5" key="1">
    <citation type="submission" date="2022-09" db="EMBL/GenBank/DDBJ databases">
        <title>Chromosome-level assembly of Trichoderma breve T069, a fungus used in development of biopesticide product.</title>
        <authorList>
            <person name="Lin R."/>
            <person name="Liu T."/>
        </authorList>
    </citation>
    <scope>NUCLEOTIDE SEQUENCE</scope>
    <source>
        <strain evidence="5">T069</strain>
    </source>
</reference>
<comment type="caution">
    <text evidence="5">The sequence shown here is derived from an EMBL/GenBank/DDBJ whole genome shotgun (WGS) entry which is preliminary data.</text>
</comment>
<dbReference type="Pfam" id="PF04082">
    <property type="entry name" value="Fungal_trans"/>
    <property type="match status" value="1"/>
</dbReference>
<name>A0A9W9JQ18_9HYPO</name>
<dbReference type="GO" id="GO:0000981">
    <property type="term" value="F:DNA-binding transcription factor activity, RNA polymerase II-specific"/>
    <property type="evidence" value="ECO:0007669"/>
    <property type="project" value="InterPro"/>
</dbReference>
<dbReference type="Gene3D" id="4.10.240.10">
    <property type="entry name" value="Zn(2)-C6 fungal-type DNA-binding domain"/>
    <property type="match status" value="1"/>
</dbReference>
<dbReference type="PROSITE" id="PS50048">
    <property type="entry name" value="ZN2_CY6_FUNGAL_2"/>
    <property type="match status" value="1"/>
</dbReference>
<evidence type="ECO:0000313" key="6">
    <source>
        <dbReference type="Proteomes" id="UP001140511"/>
    </source>
</evidence>
<keyword evidence="2" id="KW-0539">Nucleus</keyword>
<dbReference type="CDD" id="cd00067">
    <property type="entry name" value="GAL4"/>
    <property type="match status" value="1"/>
</dbReference>
<keyword evidence="1" id="KW-0479">Metal-binding</keyword>
<evidence type="ECO:0000256" key="1">
    <source>
        <dbReference type="ARBA" id="ARBA00022723"/>
    </source>
</evidence>
<dbReference type="EMBL" id="JAOPEN010000001">
    <property type="protein sequence ID" value="KAJ4863491.1"/>
    <property type="molecule type" value="Genomic_DNA"/>
</dbReference>
<dbReference type="GO" id="GO:0008270">
    <property type="term" value="F:zinc ion binding"/>
    <property type="evidence" value="ECO:0007669"/>
    <property type="project" value="InterPro"/>
</dbReference>
<dbReference type="RefSeq" id="XP_056032547.1">
    <property type="nucleotide sequence ID" value="XM_056167231.1"/>
</dbReference>
<dbReference type="Proteomes" id="UP001140511">
    <property type="component" value="Unassembled WGS sequence"/>
</dbReference>
<evidence type="ECO:0000313" key="5">
    <source>
        <dbReference type="EMBL" id="KAJ4863491.1"/>
    </source>
</evidence>
<dbReference type="InterPro" id="IPR001138">
    <property type="entry name" value="Zn2Cys6_DnaBD"/>
</dbReference>
<sequence>MDSGSQPPSSQPLKRRRITRACDRCHHGSLKCAPGPTPQSCQPCASYGAECKFDRPSKRRGPTARSRTDKVTGQLQRRQSPTCSLVMGTGSPWEYSHVADTLVIEYLADQYHQIVYPILLYFHWPSFYADIVARRYLSDRSFYALTMAVCATASTRLSGELPPRVASLIKIKNNSSLSGMFYTACINALPVLHTDEVEFNFMRAEALLGMLCLEYNNIRGCHAHLHRYLAMCAEIGFNDESQWPPGLTAIEIEERRRLFWQQYHFDVYLATIFGSSIRQRGQTQCQVLYPAEVYDDSDIGETDMHLRGDDHVSFIRGWNFVTDLYRILEHFVQKAHPQSSQQGRRGRLMNKLLSSNTDPDTWNIANILAVSQEMYDSLPVELREARPLTGQIHQDRYGFQAINATITLTTLKMVLARTEDRSVNQLCTMAGGFLDELLTIPTAYIRSTSTAMIHHLAGVGHILGYVITAPLSQWTFIQVRSALLAMAELISSLETAIKSSSEIALKLRNHVARIDTYMTEAVKNSRRNQIIHSAIPSNDPRLLFAQNDSLSEQDTLLQEREFPLGSSDARQDNAFTSESDIGLNRTQNAVFNDPIFEGFNFQLPDELSLEWPFYASQGDPFTFPRNNTRRGPS</sequence>
<dbReference type="AlphaFoldDB" id="A0A9W9JQ18"/>
<dbReference type="CDD" id="cd12148">
    <property type="entry name" value="fungal_TF_MHR"/>
    <property type="match status" value="1"/>
</dbReference>
<dbReference type="GO" id="GO:0006351">
    <property type="term" value="P:DNA-templated transcription"/>
    <property type="evidence" value="ECO:0007669"/>
    <property type="project" value="InterPro"/>
</dbReference>
<organism evidence="5 6">
    <name type="scientific">Trichoderma breve</name>
    <dbReference type="NCBI Taxonomy" id="2034170"/>
    <lineage>
        <taxon>Eukaryota</taxon>
        <taxon>Fungi</taxon>
        <taxon>Dikarya</taxon>
        <taxon>Ascomycota</taxon>
        <taxon>Pezizomycotina</taxon>
        <taxon>Sordariomycetes</taxon>
        <taxon>Hypocreomycetidae</taxon>
        <taxon>Hypocreales</taxon>
        <taxon>Hypocreaceae</taxon>
        <taxon>Trichoderma</taxon>
    </lineage>
</organism>
<evidence type="ECO:0000256" key="3">
    <source>
        <dbReference type="SAM" id="MobiDB-lite"/>
    </source>
</evidence>
<dbReference type="GeneID" id="80861919"/>